<evidence type="ECO:0000313" key="1">
    <source>
        <dbReference type="EMBL" id="RYP04724.1"/>
    </source>
</evidence>
<dbReference type="Proteomes" id="UP000293360">
    <property type="component" value="Unassembled WGS sequence"/>
</dbReference>
<dbReference type="AlphaFoldDB" id="A0A4Q4TG12"/>
<reference evidence="1 2" key="1">
    <citation type="submission" date="2018-06" db="EMBL/GenBank/DDBJ databases">
        <title>Complete Genomes of Monosporascus.</title>
        <authorList>
            <person name="Robinson A.J."/>
            <person name="Natvig D.O."/>
        </authorList>
    </citation>
    <scope>NUCLEOTIDE SEQUENCE [LARGE SCALE GENOMIC DNA]</scope>
    <source>
        <strain evidence="1 2">CBS 110550</strain>
    </source>
</reference>
<accession>A0A4Q4TG12</accession>
<name>A0A4Q4TG12_9PEZI</name>
<evidence type="ECO:0000313" key="2">
    <source>
        <dbReference type="Proteomes" id="UP000293360"/>
    </source>
</evidence>
<comment type="caution">
    <text evidence="1">The sequence shown here is derived from an EMBL/GenBank/DDBJ whole genome shotgun (WGS) entry which is preliminary data.</text>
</comment>
<sequence length="322" mass="36511">MASPPAPLTEAEKEFFLKNGYLKLSNCFTQEQADDMTKGVWTRLGMSPTDKGTWTQERTHMPSHRSFDAATFAPRAWAAICELCGGEDRVDPRSREWRDSLIVNLGTAEAERRGPTPPKDLDEWHADGDFFVHYLDSPEQALLVIPLFTDIVPGGGGTMLCPDAIPKVAQHLYEHPEGVSPRMRTRSDPRFAEEGALEWYEEVVRGCEDSSFVEATGRVGDVYLLHPMMVHCPSSNAQRNVRIITNPPVALREPHRFDREDGRYSLVELKTMRGVGGENLRGWKITMPREEVVPERLRIQEAMRHEELKRMQELRSDVDVAA</sequence>
<dbReference type="OrthoDB" id="4664297at2759"/>
<dbReference type="SUPFAM" id="SSF51197">
    <property type="entry name" value="Clavaminate synthase-like"/>
    <property type="match status" value="1"/>
</dbReference>
<evidence type="ECO:0008006" key="3">
    <source>
        <dbReference type="Google" id="ProtNLM"/>
    </source>
</evidence>
<protein>
    <recommendedName>
        <fullName evidence="3">JmjC domain-containing protein</fullName>
    </recommendedName>
</protein>
<gene>
    <name evidence="1" type="ORF">DL764_004274</name>
</gene>
<keyword evidence="2" id="KW-1185">Reference proteome</keyword>
<dbReference type="Gene3D" id="2.60.120.620">
    <property type="entry name" value="q2cbj1_9rhob like domain"/>
    <property type="match status" value="1"/>
</dbReference>
<proteinExistence type="predicted"/>
<dbReference type="EMBL" id="QJNU01000200">
    <property type="protein sequence ID" value="RYP04724.1"/>
    <property type="molecule type" value="Genomic_DNA"/>
</dbReference>
<organism evidence="1 2">
    <name type="scientific">Monosporascus ibericus</name>
    <dbReference type="NCBI Taxonomy" id="155417"/>
    <lineage>
        <taxon>Eukaryota</taxon>
        <taxon>Fungi</taxon>
        <taxon>Dikarya</taxon>
        <taxon>Ascomycota</taxon>
        <taxon>Pezizomycotina</taxon>
        <taxon>Sordariomycetes</taxon>
        <taxon>Xylariomycetidae</taxon>
        <taxon>Xylariales</taxon>
        <taxon>Xylariales incertae sedis</taxon>
        <taxon>Monosporascus</taxon>
    </lineage>
</organism>